<evidence type="ECO:0000259" key="1">
    <source>
        <dbReference type="Pfam" id="PF00561"/>
    </source>
</evidence>
<dbReference type="EMBL" id="AMGV01000003">
    <property type="protein sequence ID" value="KEF60169.1"/>
    <property type="molecule type" value="Genomic_DNA"/>
</dbReference>
<sequence>MATHNLAAGQYTVTINGLIIHYTIRSSGAGLPPLVIHPPPWGCGVEIYYSTFARLEATYTLIYPQPRGNDSSQRPDDPAQMSSRHIVDDLDLFRQHLGLEKISVLGHSSGGTIALGYAIAYPDKVDKVVLLDTDLLGYTRKDNSFFEAVTSIQTSPGVSVTNDAEFKAFVVKILPLYFAHPENGGPEQFEQAWAKTTACLWAYGAYYGADKSEAGQWDQFSELGKVQTRKMLVLVGKQDRCCGPEVSEAVAQGVKGSQLVVLDDCGHFPWVEGGEEFWKVLEGFLSD</sequence>
<dbReference type="PANTHER" id="PTHR43798:SF33">
    <property type="entry name" value="HYDROLASE, PUTATIVE (AFU_ORTHOLOGUE AFUA_2G14860)-RELATED"/>
    <property type="match status" value="1"/>
</dbReference>
<dbReference type="PANTHER" id="PTHR43798">
    <property type="entry name" value="MONOACYLGLYCEROL LIPASE"/>
    <property type="match status" value="1"/>
</dbReference>
<dbReference type="InterPro" id="IPR000073">
    <property type="entry name" value="AB_hydrolase_1"/>
</dbReference>
<dbReference type="SUPFAM" id="SSF53474">
    <property type="entry name" value="alpha/beta-Hydrolases"/>
    <property type="match status" value="1"/>
</dbReference>
<feature type="domain" description="AB hydrolase-1" evidence="1">
    <location>
        <begin position="44"/>
        <end position="271"/>
    </location>
</feature>
<dbReference type="GeneID" id="25279946"/>
<dbReference type="HOGENOM" id="CLU_020336_50_0_1"/>
<accession>A0A072PJ69</accession>
<dbReference type="GO" id="GO:0016020">
    <property type="term" value="C:membrane"/>
    <property type="evidence" value="ECO:0007669"/>
    <property type="project" value="TreeGrafter"/>
</dbReference>
<dbReference type="VEuPathDB" id="FungiDB:A1O9_05019"/>
<evidence type="ECO:0000313" key="3">
    <source>
        <dbReference type="Proteomes" id="UP000027920"/>
    </source>
</evidence>
<keyword evidence="3" id="KW-1185">Reference proteome</keyword>
<dbReference type="InterPro" id="IPR050266">
    <property type="entry name" value="AB_hydrolase_sf"/>
</dbReference>
<reference evidence="2 3" key="1">
    <citation type="submission" date="2013-03" db="EMBL/GenBank/DDBJ databases">
        <title>The Genome Sequence of Exophiala aquamarina CBS 119918.</title>
        <authorList>
            <consortium name="The Broad Institute Genomics Platform"/>
            <person name="Cuomo C."/>
            <person name="de Hoog S."/>
            <person name="Gorbushina A."/>
            <person name="Walker B."/>
            <person name="Young S.K."/>
            <person name="Zeng Q."/>
            <person name="Gargeya S."/>
            <person name="Fitzgerald M."/>
            <person name="Haas B."/>
            <person name="Abouelleil A."/>
            <person name="Allen A.W."/>
            <person name="Alvarado L."/>
            <person name="Arachchi H.M."/>
            <person name="Berlin A.M."/>
            <person name="Chapman S.B."/>
            <person name="Gainer-Dewar J."/>
            <person name="Goldberg J."/>
            <person name="Griggs A."/>
            <person name="Gujja S."/>
            <person name="Hansen M."/>
            <person name="Howarth C."/>
            <person name="Imamovic A."/>
            <person name="Ireland A."/>
            <person name="Larimer J."/>
            <person name="McCowan C."/>
            <person name="Murphy C."/>
            <person name="Pearson M."/>
            <person name="Poon T.W."/>
            <person name="Priest M."/>
            <person name="Roberts A."/>
            <person name="Saif S."/>
            <person name="Shea T."/>
            <person name="Sisk P."/>
            <person name="Sykes S."/>
            <person name="Wortman J."/>
            <person name="Nusbaum C."/>
            <person name="Birren B."/>
        </authorList>
    </citation>
    <scope>NUCLEOTIDE SEQUENCE [LARGE SCALE GENOMIC DNA]</scope>
    <source>
        <strain evidence="2 3">CBS 119918</strain>
    </source>
</reference>
<gene>
    <name evidence="2" type="ORF">A1O9_05019</name>
</gene>
<dbReference type="InterPro" id="IPR029058">
    <property type="entry name" value="AB_hydrolase_fold"/>
</dbReference>
<dbReference type="Proteomes" id="UP000027920">
    <property type="component" value="Unassembled WGS sequence"/>
</dbReference>
<dbReference type="OrthoDB" id="10249433at2759"/>
<dbReference type="PRINTS" id="PR00111">
    <property type="entry name" value="ABHYDROLASE"/>
</dbReference>
<dbReference type="STRING" id="1182545.A0A072PJ69"/>
<organism evidence="2 3">
    <name type="scientific">Exophiala aquamarina CBS 119918</name>
    <dbReference type="NCBI Taxonomy" id="1182545"/>
    <lineage>
        <taxon>Eukaryota</taxon>
        <taxon>Fungi</taxon>
        <taxon>Dikarya</taxon>
        <taxon>Ascomycota</taxon>
        <taxon>Pezizomycotina</taxon>
        <taxon>Eurotiomycetes</taxon>
        <taxon>Chaetothyriomycetidae</taxon>
        <taxon>Chaetothyriales</taxon>
        <taxon>Herpotrichiellaceae</taxon>
        <taxon>Exophiala</taxon>
    </lineage>
</organism>
<name>A0A072PJ69_9EURO</name>
<evidence type="ECO:0000313" key="2">
    <source>
        <dbReference type="EMBL" id="KEF60169.1"/>
    </source>
</evidence>
<dbReference type="AlphaFoldDB" id="A0A072PJ69"/>
<dbReference type="Pfam" id="PF00561">
    <property type="entry name" value="Abhydrolase_1"/>
    <property type="match status" value="1"/>
</dbReference>
<comment type="caution">
    <text evidence="2">The sequence shown here is derived from an EMBL/GenBank/DDBJ whole genome shotgun (WGS) entry which is preliminary data.</text>
</comment>
<dbReference type="RefSeq" id="XP_013262759.1">
    <property type="nucleotide sequence ID" value="XM_013407305.1"/>
</dbReference>
<protein>
    <recommendedName>
        <fullName evidence="1">AB hydrolase-1 domain-containing protein</fullName>
    </recommendedName>
</protein>
<dbReference type="Gene3D" id="3.40.50.1820">
    <property type="entry name" value="alpha/beta hydrolase"/>
    <property type="match status" value="1"/>
</dbReference>
<proteinExistence type="predicted"/>